<keyword evidence="6" id="KW-0158">Chromosome</keyword>
<evidence type="ECO:0000256" key="4">
    <source>
        <dbReference type="ARBA" id="ARBA00004496"/>
    </source>
</evidence>
<accession>A0A914YZM1</accession>
<comment type="subcellular location">
    <subcellularLocation>
        <location evidence="3">Chromosome</location>
    </subcellularLocation>
    <subcellularLocation>
        <location evidence="4">Cytoplasm</location>
    </subcellularLocation>
    <subcellularLocation>
        <location evidence="2">Nucleus</location>
    </subcellularLocation>
</comment>
<feature type="coiled-coil region" evidence="22">
    <location>
        <begin position="687"/>
        <end position="714"/>
    </location>
</feature>
<dbReference type="GO" id="GO:0016787">
    <property type="term" value="F:hydrolase activity"/>
    <property type="evidence" value="ECO:0007669"/>
    <property type="project" value="UniProtKB-KW"/>
</dbReference>
<evidence type="ECO:0000256" key="11">
    <source>
        <dbReference type="ARBA" id="ARBA00022679"/>
    </source>
</evidence>
<organism evidence="24 25">
    <name type="scientific">Panagrolaimus superbus</name>
    <dbReference type="NCBI Taxonomy" id="310955"/>
    <lineage>
        <taxon>Eukaryota</taxon>
        <taxon>Metazoa</taxon>
        <taxon>Ecdysozoa</taxon>
        <taxon>Nematoda</taxon>
        <taxon>Chromadorea</taxon>
        <taxon>Rhabditida</taxon>
        <taxon>Tylenchina</taxon>
        <taxon>Panagrolaimomorpha</taxon>
        <taxon>Panagrolaimoidea</taxon>
        <taxon>Panagrolaimidae</taxon>
        <taxon>Panagrolaimus</taxon>
    </lineage>
</organism>
<comment type="similarity">
    <text evidence="5 21">Belongs to the RNA polymerase beta' chain family.</text>
</comment>
<evidence type="ECO:0000256" key="17">
    <source>
        <dbReference type="ARBA" id="ARBA00022842"/>
    </source>
</evidence>
<dbReference type="Gene3D" id="1.10.274.100">
    <property type="entry name" value="RNA polymerase Rpb1, domain 3"/>
    <property type="match status" value="1"/>
</dbReference>
<dbReference type="Gene3D" id="2.40.40.20">
    <property type="match status" value="1"/>
</dbReference>
<evidence type="ECO:0000256" key="2">
    <source>
        <dbReference type="ARBA" id="ARBA00004123"/>
    </source>
</evidence>
<evidence type="ECO:0000256" key="13">
    <source>
        <dbReference type="ARBA" id="ARBA00022723"/>
    </source>
</evidence>
<evidence type="ECO:0000256" key="8">
    <source>
        <dbReference type="ARBA" id="ARBA00022481"/>
    </source>
</evidence>
<name>A0A914YZM1_9BILA</name>
<evidence type="ECO:0000313" key="24">
    <source>
        <dbReference type="Proteomes" id="UP000887577"/>
    </source>
</evidence>
<keyword evidence="7 21" id="KW-0240">DNA-directed RNA polymerase</keyword>
<keyword evidence="16" id="KW-0862">Zinc</keyword>
<evidence type="ECO:0000256" key="5">
    <source>
        <dbReference type="ARBA" id="ARBA00006460"/>
    </source>
</evidence>
<dbReference type="GO" id="GO:0003899">
    <property type="term" value="F:DNA-directed RNA polymerase activity"/>
    <property type="evidence" value="ECO:0007669"/>
    <property type="project" value="UniProtKB-EC"/>
</dbReference>
<dbReference type="FunFam" id="1.10.132.30:FF:000001">
    <property type="entry name" value="DNA-directed RNA polymerase subunit"/>
    <property type="match status" value="1"/>
</dbReference>
<proteinExistence type="inferred from homology"/>
<dbReference type="FunFam" id="1.10.274.100:FF:000001">
    <property type="entry name" value="DNA-directed RNA polymerase subunit"/>
    <property type="match status" value="1"/>
</dbReference>
<dbReference type="InterPro" id="IPR007081">
    <property type="entry name" value="RNA_pol_Rpb1_5"/>
</dbReference>
<dbReference type="GO" id="GO:0003677">
    <property type="term" value="F:DNA binding"/>
    <property type="evidence" value="ECO:0007669"/>
    <property type="project" value="InterPro"/>
</dbReference>
<dbReference type="CDD" id="cd02733">
    <property type="entry name" value="RNAP_II_RPB1_N"/>
    <property type="match status" value="1"/>
</dbReference>
<dbReference type="GO" id="GO:0005737">
    <property type="term" value="C:cytoplasm"/>
    <property type="evidence" value="ECO:0007669"/>
    <property type="project" value="UniProtKB-SubCell"/>
</dbReference>
<evidence type="ECO:0000259" key="23">
    <source>
        <dbReference type="SMART" id="SM00663"/>
    </source>
</evidence>
<evidence type="ECO:0000256" key="19">
    <source>
        <dbReference type="ARBA" id="ARBA00023163"/>
    </source>
</evidence>
<dbReference type="AlphaFoldDB" id="A0A914YZM1"/>
<dbReference type="Pfam" id="PF04983">
    <property type="entry name" value="RNA_pol_Rpb1_3"/>
    <property type="match status" value="1"/>
</dbReference>
<dbReference type="InterPro" id="IPR045867">
    <property type="entry name" value="DNA-dir_RpoC_beta_prime"/>
</dbReference>
<dbReference type="InterPro" id="IPR038120">
    <property type="entry name" value="Rpb1_funnel_sf"/>
</dbReference>
<dbReference type="FunFam" id="4.10.860.120:FF:000005">
    <property type="entry name" value="DNA-directed RNA polymerase subunit"/>
    <property type="match status" value="1"/>
</dbReference>
<keyword evidence="15" id="KW-0378">Hydrolase</keyword>
<reference evidence="25" key="1">
    <citation type="submission" date="2022-11" db="UniProtKB">
        <authorList>
            <consortium name="WormBaseParasite"/>
        </authorList>
    </citation>
    <scope>IDENTIFICATION</scope>
</reference>
<keyword evidence="10" id="KW-0597">Phosphoprotein</keyword>
<sequence length="1208" mass="136288">MSIFNSDFRAPLRLVKRVQFGILGPDEIKRMSVGLIEYSEIYENGKPKLGGLMDPRQGVIDKRSRCQTCAGNMNDCPGHFAHIELAKPVFHIGFLTKSLKILRCVCFYCSRLLIDKDSPKVKDILSKTRGSHKKRLTMIYELCKTKSCCEGDDGPEEGEEMLEDRINKGGCGRYQPSYRRTGIDINAEWKKHVNEDTQERKIVVTAEKVLEVFKAISDEECRILGLDPRFGRPDWMICTVMPVPPLAVRPAVVTFGSARNQDDLTHKLSDIVKTNNQLKRNEQQGAAAHIISEDIKLLQYHVATLVDNQIPGLPTATQKGGRPLKSVKQRLKGKEGRIRGNLMGKRVDFSARTVITPDPNLPIDTIGVPRTIAQNLTFPELVTPFNIDLLQDMVMRGDKSYPGAKYIIRENGERVDLRYHPRAADLHLQPGYRVERHMRDGDIIVFNRQPTLHKMSMMGHRVKVLPWSTFRMNLSVTTPYNADFDGDEMNLHLPQSLETRAEISEIAMVPRQLITPQANKPVMGIVQDTLCAVRMMTKRDIFIELPRLMDLLMYLPSWNGKIPQPAIMKPKPLWTGKQIFSLIIPGNVNVMRTHSTHPDSEDNSDKKWISPGDTRVLIENGVLLSGIICSKTVGRSAGNLLHVIALELGHEVAANFYSHIQTVINAWLIAEGHTIGIGDTIADQQTYKEIQDTIRKAKDEVDDVIEKAHNDELEATPGNSLRQTFENSVNRILNDARDRTGSSAQKSLSEFNNFKSMVVAGSKGSKINISQVIACVGQQNVEGKRIPFGFRHRTLPHFIKDDYGPQSRGFVENSYLAGLTPTEFFFHAMGGREGLIDTAVKTAETGYIQRRLIKAMESVMVNYDGTVRNSVGQLIQLRYGEDGLDGMWVENQTLPTMKLTNGLFEKKYHLDVNNDKELKKLYTDDIVRELKGNPDAQELLEDEWKQLSQDREMLRTIFPKGDAKIVLPCNLQRLIWNAQKIFHVDARKQSDLHPQAIIEGIRKLSDRLVIVSGSDSISKQAQINATLLMNILIRSTFCTKQVAETHKLNIEAFEWIIGEIESRFNQAIVQPGEMVGPLAAQSLGEPATQMTLNTFHYAGVSAKNVTLGVPRLKEIINVSKQPKTPSLTVFLLGETAKKAEAAKDVLCRLEHTTLRKVTANTSIYYDPKPTDTCIDEDREWVSLFYELDPRNVDSVSPWLLRIELDRKR</sequence>
<dbReference type="Pfam" id="PF00623">
    <property type="entry name" value="RNA_pol_Rpb1_2"/>
    <property type="match status" value="1"/>
</dbReference>
<protein>
    <recommendedName>
        <fullName evidence="21">DNA-directed RNA polymerase subunit</fullName>
        <ecNumber evidence="21">2.7.7.6</ecNumber>
    </recommendedName>
</protein>
<evidence type="ECO:0000256" key="15">
    <source>
        <dbReference type="ARBA" id="ARBA00022801"/>
    </source>
</evidence>
<keyword evidence="14" id="KW-0677">Repeat</keyword>
<dbReference type="WBParaSite" id="PSU_v2.g5548.t1">
    <property type="protein sequence ID" value="PSU_v2.g5548.t1"/>
    <property type="gene ID" value="PSU_v2.g5548"/>
</dbReference>
<dbReference type="Pfam" id="PF04997">
    <property type="entry name" value="RNA_pol_Rpb1_1"/>
    <property type="match status" value="1"/>
</dbReference>
<evidence type="ECO:0000256" key="7">
    <source>
        <dbReference type="ARBA" id="ARBA00022478"/>
    </source>
</evidence>
<evidence type="ECO:0000256" key="6">
    <source>
        <dbReference type="ARBA" id="ARBA00022454"/>
    </source>
</evidence>
<keyword evidence="11 21" id="KW-0808">Transferase</keyword>
<comment type="cofactor">
    <cofactor evidence="1">
        <name>Mg(2+)</name>
        <dbReference type="ChEBI" id="CHEBI:18420"/>
    </cofactor>
</comment>
<dbReference type="Pfam" id="PF05000">
    <property type="entry name" value="RNA_pol_Rpb1_4"/>
    <property type="match status" value="1"/>
</dbReference>
<dbReference type="InterPro" id="IPR007066">
    <property type="entry name" value="RNA_pol_Rpb1_3"/>
</dbReference>
<keyword evidence="24" id="KW-1185">Reference proteome</keyword>
<dbReference type="GO" id="GO:0005665">
    <property type="term" value="C:RNA polymerase II, core complex"/>
    <property type="evidence" value="ECO:0007669"/>
    <property type="project" value="TreeGrafter"/>
</dbReference>
<dbReference type="FunFam" id="3.30.1490.180:FF:000001">
    <property type="entry name" value="DNA-directed RNA polymerase subunit"/>
    <property type="match status" value="1"/>
</dbReference>
<dbReference type="Gene3D" id="6.10.250.2940">
    <property type="match status" value="1"/>
</dbReference>
<dbReference type="Gene3D" id="6.20.50.80">
    <property type="match status" value="1"/>
</dbReference>
<evidence type="ECO:0000256" key="21">
    <source>
        <dbReference type="RuleBase" id="RU004279"/>
    </source>
</evidence>
<dbReference type="GO" id="GO:0006351">
    <property type="term" value="P:DNA-templated transcription"/>
    <property type="evidence" value="ECO:0007669"/>
    <property type="project" value="InterPro"/>
</dbReference>
<evidence type="ECO:0000256" key="16">
    <source>
        <dbReference type="ARBA" id="ARBA00022833"/>
    </source>
</evidence>
<keyword evidence="8" id="KW-0488">Methylation</keyword>
<feature type="domain" description="RNA polymerase N-terminal" evidence="23">
    <location>
        <begin position="234"/>
        <end position="537"/>
    </location>
</feature>
<keyword evidence="17" id="KW-0460">Magnesium</keyword>
<dbReference type="SMART" id="SM00663">
    <property type="entry name" value="RPOLA_N"/>
    <property type="match status" value="1"/>
</dbReference>
<dbReference type="Pfam" id="PF04992">
    <property type="entry name" value="RNA_pol_Rpb1_6"/>
    <property type="match status" value="1"/>
</dbReference>
<dbReference type="PANTHER" id="PTHR19376:SF37">
    <property type="entry name" value="DNA-DIRECTED RNA POLYMERASE II SUBUNIT RPB1"/>
    <property type="match status" value="1"/>
</dbReference>
<keyword evidence="12 21" id="KW-0548">Nucleotidyltransferase</keyword>
<evidence type="ECO:0000256" key="12">
    <source>
        <dbReference type="ARBA" id="ARBA00022695"/>
    </source>
</evidence>
<dbReference type="InterPro" id="IPR044893">
    <property type="entry name" value="RNA_pol_Rpb1_clamp_domain"/>
</dbReference>
<evidence type="ECO:0000256" key="22">
    <source>
        <dbReference type="SAM" id="Coils"/>
    </source>
</evidence>
<dbReference type="InterPro" id="IPR000722">
    <property type="entry name" value="RNA_pol_asu"/>
</dbReference>
<keyword evidence="20" id="KW-0539">Nucleus</keyword>
<dbReference type="Gene3D" id="3.30.1360.140">
    <property type="match status" value="1"/>
</dbReference>
<evidence type="ECO:0000256" key="20">
    <source>
        <dbReference type="ARBA" id="ARBA00023242"/>
    </source>
</evidence>
<comment type="catalytic activity">
    <reaction evidence="21">
        <text>RNA(n) + a ribonucleoside 5'-triphosphate = RNA(n+1) + diphosphate</text>
        <dbReference type="Rhea" id="RHEA:21248"/>
        <dbReference type="Rhea" id="RHEA-COMP:14527"/>
        <dbReference type="Rhea" id="RHEA-COMP:17342"/>
        <dbReference type="ChEBI" id="CHEBI:33019"/>
        <dbReference type="ChEBI" id="CHEBI:61557"/>
        <dbReference type="ChEBI" id="CHEBI:140395"/>
        <dbReference type="EC" id="2.7.7.6"/>
    </reaction>
</comment>
<dbReference type="InterPro" id="IPR007080">
    <property type="entry name" value="RNA_pol_Rpb1_1"/>
</dbReference>
<dbReference type="InterPro" id="IPR007075">
    <property type="entry name" value="RNA_pol_Rpb1_6"/>
</dbReference>
<evidence type="ECO:0000256" key="3">
    <source>
        <dbReference type="ARBA" id="ARBA00004286"/>
    </source>
</evidence>
<dbReference type="Gene3D" id="4.10.860.120">
    <property type="entry name" value="RNA polymerase II, clamp domain"/>
    <property type="match status" value="2"/>
</dbReference>
<dbReference type="InterPro" id="IPR006592">
    <property type="entry name" value="RNA_pol_N"/>
</dbReference>
<dbReference type="InterPro" id="IPR038593">
    <property type="entry name" value="RNA_pol_Rpb1_7_sf"/>
</dbReference>
<keyword evidence="18" id="KW-0007">Acetylation</keyword>
<dbReference type="SUPFAM" id="SSF64484">
    <property type="entry name" value="beta and beta-prime subunits of DNA dependent RNA-polymerase"/>
    <property type="match status" value="1"/>
</dbReference>
<keyword evidence="22" id="KW-0175">Coiled coil</keyword>
<evidence type="ECO:0000313" key="25">
    <source>
        <dbReference type="WBParaSite" id="PSU_v2.g5548.t1"/>
    </source>
</evidence>
<dbReference type="InterPro" id="IPR007083">
    <property type="entry name" value="RNA_pol_Rpb1_4"/>
</dbReference>
<dbReference type="GO" id="GO:0005694">
    <property type="term" value="C:chromosome"/>
    <property type="evidence" value="ECO:0007669"/>
    <property type="project" value="UniProtKB-SubCell"/>
</dbReference>
<comment type="function">
    <text evidence="21">DNA-dependent RNA polymerase catalyzes the transcription of DNA into RNA using the four ribonucleoside triphosphates as substrates.</text>
</comment>
<evidence type="ECO:0000256" key="18">
    <source>
        <dbReference type="ARBA" id="ARBA00022990"/>
    </source>
</evidence>
<dbReference type="Gene3D" id="3.30.1490.180">
    <property type="entry name" value="RNA polymerase ii"/>
    <property type="match status" value="1"/>
</dbReference>
<dbReference type="Proteomes" id="UP000887577">
    <property type="component" value="Unplaced"/>
</dbReference>
<dbReference type="NCBIfam" id="NF006336">
    <property type="entry name" value="PRK08566.1"/>
    <property type="match status" value="1"/>
</dbReference>
<evidence type="ECO:0000256" key="14">
    <source>
        <dbReference type="ARBA" id="ARBA00022737"/>
    </source>
</evidence>
<keyword evidence="13" id="KW-0479">Metal-binding</keyword>
<keyword evidence="19 21" id="KW-0804">Transcription</keyword>
<keyword evidence="9" id="KW-0963">Cytoplasm</keyword>
<evidence type="ECO:0000256" key="1">
    <source>
        <dbReference type="ARBA" id="ARBA00001946"/>
    </source>
</evidence>
<dbReference type="FunFam" id="2.40.40.20:FF:000019">
    <property type="entry name" value="DNA-directed RNA polymerase II subunit RPB1"/>
    <property type="match status" value="1"/>
</dbReference>
<evidence type="ECO:0000256" key="10">
    <source>
        <dbReference type="ARBA" id="ARBA00022553"/>
    </source>
</evidence>
<dbReference type="Gene3D" id="1.10.132.30">
    <property type="match status" value="1"/>
</dbReference>
<evidence type="ECO:0000256" key="9">
    <source>
        <dbReference type="ARBA" id="ARBA00022490"/>
    </source>
</evidence>
<dbReference type="GO" id="GO:0046872">
    <property type="term" value="F:metal ion binding"/>
    <property type="evidence" value="ECO:0007669"/>
    <property type="project" value="UniProtKB-KW"/>
</dbReference>
<dbReference type="InterPro" id="IPR042102">
    <property type="entry name" value="RNA_pol_Rpb1_3_sf"/>
</dbReference>
<dbReference type="EC" id="2.7.7.6" evidence="21"/>
<dbReference type="Pfam" id="PF04998">
    <property type="entry name" value="RNA_pol_Rpb1_5"/>
    <property type="match status" value="1"/>
</dbReference>
<dbReference type="PANTHER" id="PTHR19376">
    <property type="entry name" value="DNA-DIRECTED RNA POLYMERASE"/>
    <property type="match status" value="1"/>
</dbReference>
<dbReference type="FunFam" id="4.10.860.120:FF:000002">
    <property type="entry name" value="DNA-directed RNA polymerase subunit"/>
    <property type="match status" value="1"/>
</dbReference>